<protein>
    <submittedName>
        <fullName evidence="6">Outer membrane receptor for ferrienterochelin and colicin</fullName>
    </submittedName>
</protein>
<keyword evidence="6" id="KW-0675">Receptor</keyword>
<feature type="domain" description="Outer membrane protein beta-barrel" evidence="5">
    <location>
        <begin position="382"/>
        <end position="784"/>
    </location>
</feature>
<dbReference type="InterPro" id="IPR036942">
    <property type="entry name" value="Beta-barrel_TonB_sf"/>
</dbReference>
<dbReference type="Pfam" id="PF13620">
    <property type="entry name" value="CarboxypepD_reg"/>
    <property type="match status" value="1"/>
</dbReference>
<dbReference type="EMBL" id="AODQ01000133">
    <property type="protein sequence ID" value="EMR01228.1"/>
    <property type="molecule type" value="Genomic_DNA"/>
</dbReference>
<keyword evidence="7" id="KW-1185">Reference proteome</keyword>
<dbReference type="Pfam" id="PF14905">
    <property type="entry name" value="OMP_b-brl_3"/>
    <property type="match status" value="1"/>
</dbReference>
<feature type="chain" id="PRO_5004081444" evidence="4">
    <location>
        <begin position="23"/>
        <end position="810"/>
    </location>
</feature>
<evidence type="ECO:0000313" key="7">
    <source>
        <dbReference type="Proteomes" id="UP000011910"/>
    </source>
</evidence>
<dbReference type="Gene3D" id="2.170.130.10">
    <property type="entry name" value="TonB-dependent receptor, plug domain"/>
    <property type="match status" value="1"/>
</dbReference>
<accession>M7MXR1</accession>
<comment type="caution">
    <text evidence="6">The sequence shown here is derived from an EMBL/GenBank/DDBJ whole genome shotgun (WGS) entry which is preliminary data.</text>
</comment>
<dbReference type="PANTHER" id="PTHR40980">
    <property type="entry name" value="PLUG DOMAIN-CONTAINING PROTEIN"/>
    <property type="match status" value="1"/>
</dbReference>
<dbReference type="Gene3D" id="2.40.170.20">
    <property type="entry name" value="TonB-dependent receptor, beta-barrel domain"/>
    <property type="match status" value="1"/>
</dbReference>
<evidence type="ECO:0000256" key="3">
    <source>
        <dbReference type="ARBA" id="ARBA00023237"/>
    </source>
</evidence>
<feature type="signal peptide" evidence="4">
    <location>
        <begin position="1"/>
        <end position="22"/>
    </location>
</feature>
<organism evidence="6 7">
    <name type="scientific">Cesiribacter andamanensis AMV16</name>
    <dbReference type="NCBI Taxonomy" id="1279009"/>
    <lineage>
        <taxon>Bacteria</taxon>
        <taxon>Pseudomonadati</taxon>
        <taxon>Bacteroidota</taxon>
        <taxon>Cytophagia</taxon>
        <taxon>Cytophagales</taxon>
        <taxon>Cesiribacteraceae</taxon>
        <taxon>Cesiribacter</taxon>
    </lineage>
</organism>
<proteinExistence type="predicted"/>
<dbReference type="SUPFAM" id="SSF49464">
    <property type="entry name" value="Carboxypeptidase regulatory domain-like"/>
    <property type="match status" value="1"/>
</dbReference>
<dbReference type="OrthoDB" id="972646at2"/>
<dbReference type="GO" id="GO:0009279">
    <property type="term" value="C:cell outer membrane"/>
    <property type="evidence" value="ECO:0007669"/>
    <property type="project" value="UniProtKB-SubCell"/>
</dbReference>
<dbReference type="InterPro" id="IPR041700">
    <property type="entry name" value="OMP_b-brl_3"/>
</dbReference>
<evidence type="ECO:0000313" key="6">
    <source>
        <dbReference type="EMBL" id="EMR01228.1"/>
    </source>
</evidence>
<evidence type="ECO:0000259" key="5">
    <source>
        <dbReference type="Pfam" id="PF14905"/>
    </source>
</evidence>
<dbReference type="SUPFAM" id="SSF56935">
    <property type="entry name" value="Porins"/>
    <property type="match status" value="1"/>
</dbReference>
<keyword evidence="3" id="KW-0998">Cell outer membrane</keyword>
<reference evidence="6 7" key="1">
    <citation type="journal article" date="2013" name="Genome Announc.">
        <title>Draft Genome Sequence of Cesiribacter andamanensis Strain AMV16T, Isolated from a Soil Sample from a Mud Volcano in the Andaman Islands, India.</title>
        <authorList>
            <person name="Shivaji S."/>
            <person name="Ara S."/>
            <person name="Begum Z."/>
            <person name="Srinivas T.N."/>
            <person name="Singh A."/>
            <person name="Kumar Pinnaka A."/>
        </authorList>
    </citation>
    <scope>NUCLEOTIDE SEQUENCE [LARGE SCALE GENOMIC DNA]</scope>
    <source>
        <strain evidence="6 7">AMV16</strain>
    </source>
</reference>
<evidence type="ECO:0000256" key="1">
    <source>
        <dbReference type="ARBA" id="ARBA00004442"/>
    </source>
</evidence>
<dbReference type="PANTHER" id="PTHR40980:SF4">
    <property type="entry name" value="TONB-DEPENDENT RECEPTOR-LIKE BETA-BARREL DOMAIN-CONTAINING PROTEIN"/>
    <property type="match status" value="1"/>
</dbReference>
<dbReference type="InterPro" id="IPR008969">
    <property type="entry name" value="CarboxyPept-like_regulatory"/>
</dbReference>
<name>M7MXR1_9BACT</name>
<dbReference type="Gene3D" id="2.60.40.1120">
    <property type="entry name" value="Carboxypeptidase-like, regulatory domain"/>
    <property type="match status" value="1"/>
</dbReference>
<keyword evidence="4" id="KW-0732">Signal</keyword>
<dbReference type="AlphaFoldDB" id="M7MXR1"/>
<gene>
    <name evidence="6" type="ORF">ADICEAN_03637</name>
</gene>
<keyword evidence="2" id="KW-0472">Membrane</keyword>
<dbReference type="InterPro" id="IPR037066">
    <property type="entry name" value="Plug_dom_sf"/>
</dbReference>
<evidence type="ECO:0000256" key="4">
    <source>
        <dbReference type="SAM" id="SignalP"/>
    </source>
</evidence>
<dbReference type="eggNOG" id="COG1629">
    <property type="taxonomic scope" value="Bacteria"/>
</dbReference>
<sequence length="810" mass="90699">MQTFYRYLLIIALSLLAQAGFAQSGMLSGSLQDDKGQALPFANVAVMRTADSSLVTGTVTDGAGTFTLKSPQQGTYFLRLTAIGYKNLFSAPFTVSDEGFSKAFGSLILKEDVEVLREVTVEALRPKVVAEADKLIVSIEGTALAAGSTALDVLAKSPGVWIDHEGNIQLNGKGGVKVMIDGRPTYLSAKQLQSLLQGMSAENIKNIEVIANPTAKEDAEGTSGILNINLKKNTLSGLNGSLYAGYLYNRLNGYSGGANLNHKKGPWNSFLNLDMARRPNFREMHMLREFNQPGDWARFDQFSYEEGEEYTPSLRLGTDLDLNERHSIGTTLKLSQYTNEQDFAADMQLRRTLASGNQDIHSKTLNTDVNKTATVNLHYSGKLDSLGTRLTADLDWVRMRSEGEAAFYNTYLGAEGNPQAQEALGNTNPSAYSIYSARVDFTKPLNPKNKLELGLKASHVLSDNKLNFYTLEGALKNPIDSLSNHFIYRENILAAYSTFSSRLSDTWNVQAGLRAEHTNAKGESVSLEQTNSRRYLNLFPSLFVQQKVSDNYQISYNYSRRIQRPRYEALNPFFVYLDPYTIAQGNPQLRPEYIHSFQLTQTYKQNYNLILAYSIAKDFSTEVPVPDLETKTTVFAQRNLDRFQTFRASLVAPYQIMPKWDMFTNSLLAYQTFETVINEEPPVNSQLFFMLQSNHTVKLPKGIVLEVSGTYRGPLAHGLYQAEGAWWVDAGLKRSFLNDKLDLAMNVTDMFHSNEMNGSADIGLNHNYFNQLRSTQSLRLNLRYRFSRGEKFESKSRNSQLEELNRAGGN</sequence>
<comment type="subcellular location">
    <subcellularLocation>
        <location evidence="1">Cell outer membrane</location>
    </subcellularLocation>
</comment>
<dbReference type="STRING" id="1279009.ADICEAN_03637"/>
<dbReference type="Proteomes" id="UP000011910">
    <property type="component" value="Unassembled WGS sequence"/>
</dbReference>
<dbReference type="RefSeq" id="WP_009197017.1">
    <property type="nucleotide sequence ID" value="NZ_AODQ01000133.1"/>
</dbReference>
<evidence type="ECO:0000256" key="2">
    <source>
        <dbReference type="ARBA" id="ARBA00023136"/>
    </source>
</evidence>